<dbReference type="GeneID" id="92828889"/>
<name>H5UWH2_ATLHE</name>
<proteinExistence type="predicted"/>
<accession>H5UWH2</accession>
<dbReference type="RefSeq" id="WP_002462794.1">
    <property type="nucleotide sequence ID" value="NZ_BAFF01000001.1"/>
</dbReference>
<gene>
    <name evidence="1" type="ORF">EH105704_01_02600</name>
</gene>
<organism evidence="1 2">
    <name type="scientific">Atlantibacter hermannii NBRC 105704</name>
    <dbReference type="NCBI Taxonomy" id="1115512"/>
    <lineage>
        <taxon>Bacteria</taxon>
        <taxon>Pseudomonadati</taxon>
        <taxon>Pseudomonadota</taxon>
        <taxon>Gammaproteobacteria</taxon>
        <taxon>Enterobacterales</taxon>
        <taxon>Enterobacteriaceae</taxon>
        <taxon>Atlantibacter</taxon>
    </lineage>
</organism>
<sequence>MSSKADLIEYRRNRETGEERSVFVLSHYSQVSRTKLEQNLIILKDRHGARAFVEIDDFPANLSEREAALKLANWLQRLSVAIEDNWTKP</sequence>
<dbReference type="EMBL" id="BAFF01000001">
    <property type="protein sequence ID" value="GAB50253.1"/>
    <property type="molecule type" value="Genomic_DNA"/>
</dbReference>
<evidence type="ECO:0000313" key="2">
    <source>
        <dbReference type="Proteomes" id="UP000010297"/>
    </source>
</evidence>
<dbReference type="Proteomes" id="UP000010297">
    <property type="component" value="Unassembled WGS sequence"/>
</dbReference>
<protein>
    <submittedName>
        <fullName evidence="1">Uncharacterized protein</fullName>
    </submittedName>
</protein>
<comment type="caution">
    <text evidence="1">The sequence shown here is derived from an EMBL/GenBank/DDBJ whole genome shotgun (WGS) entry which is preliminary data.</text>
</comment>
<dbReference type="AlphaFoldDB" id="H5UWH2"/>
<keyword evidence="2" id="KW-1185">Reference proteome</keyword>
<reference evidence="1 2" key="1">
    <citation type="submission" date="2012-02" db="EMBL/GenBank/DDBJ databases">
        <title>Whole genome shotgun sequence of Escherichia hermannii NBRC 105704.</title>
        <authorList>
            <person name="Yoshida I."/>
            <person name="Hosoyama A."/>
            <person name="Tsuchikane K."/>
            <person name="Katsumata H."/>
            <person name="Yamazaki S."/>
            <person name="Fujita N."/>
        </authorList>
    </citation>
    <scope>NUCLEOTIDE SEQUENCE [LARGE SCALE GENOMIC DNA]</scope>
    <source>
        <strain evidence="1 2">NBRC 105704</strain>
    </source>
</reference>
<evidence type="ECO:0000313" key="1">
    <source>
        <dbReference type="EMBL" id="GAB50253.1"/>
    </source>
</evidence>